<name>A0A834GFU9_RHOSS</name>
<evidence type="ECO:0000313" key="2">
    <source>
        <dbReference type="EMBL" id="KAF7134268.1"/>
    </source>
</evidence>
<feature type="region of interest" description="Disordered" evidence="1">
    <location>
        <begin position="208"/>
        <end position="242"/>
    </location>
</feature>
<dbReference type="AlphaFoldDB" id="A0A834GFU9"/>
<dbReference type="EMBL" id="WJXA01000008">
    <property type="protein sequence ID" value="KAF7134268.1"/>
    <property type="molecule type" value="Genomic_DNA"/>
</dbReference>
<organism evidence="2 3">
    <name type="scientific">Rhododendron simsii</name>
    <name type="common">Sims's rhododendron</name>
    <dbReference type="NCBI Taxonomy" id="118357"/>
    <lineage>
        <taxon>Eukaryota</taxon>
        <taxon>Viridiplantae</taxon>
        <taxon>Streptophyta</taxon>
        <taxon>Embryophyta</taxon>
        <taxon>Tracheophyta</taxon>
        <taxon>Spermatophyta</taxon>
        <taxon>Magnoliopsida</taxon>
        <taxon>eudicotyledons</taxon>
        <taxon>Gunneridae</taxon>
        <taxon>Pentapetalae</taxon>
        <taxon>asterids</taxon>
        <taxon>Ericales</taxon>
        <taxon>Ericaceae</taxon>
        <taxon>Ericoideae</taxon>
        <taxon>Rhodoreae</taxon>
        <taxon>Rhododendron</taxon>
    </lineage>
</organism>
<keyword evidence="3" id="KW-1185">Reference proteome</keyword>
<feature type="compositionally biased region" description="Basic and acidic residues" evidence="1">
    <location>
        <begin position="208"/>
        <end position="227"/>
    </location>
</feature>
<accession>A0A834GFU9</accession>
<evidence type="ECO:0000256" key="1">
    <source>
        <dbReference type="SAM" id="MobiDB-lite"/>
    </source>
</evidence>
<evidence type="ECO:0000313" key="3">
    <source>
        <dbReference type="Proteomes" id="UP000626092"/>
    </source>
</evidence>
<dbReference type="Proteomes" id="UP000626092">
    <property type="component" value="Unassembled WGS sequence"/>
</dbReference>
<proteinExistence type="predicted"/>
<dbReference type="OrthoDB" id="10526864at2759"/>
<reference evidence="2" key="1">
    <citation type="submission" date="2019-11" db="EMBL/GenBank/DDBJ databases">
        <authorList>
            <person name="Liu Y."/>
            <person name="Hou J."/>
            <person name="Li T.-Q."/>
            <person name="Guan C.-H."/>
            <person name="Wu X."/>
            <person name="Wu H.-Z."/>
            <person name="Ling F."/>
            <person name="Zhang R."/>
            <person name="Shi X.-G."/>
            <person name="Ren J.-P."/>
            <person name="Chen E.-F."/>
            <person name="Sun J.-M."/>
        </authorList>
    </citation>
    <scope>NUCLEOTIDE SEQUENCE</scope>
    <source>
        <strain evidence="2">Adult_tree_wgs_1</strain>
        <tissue evidence="2">Leaves</tissue>
    </source>
</reference>
<gene>
    <name evidence="2" type="ORF">RHSIM_Rhsim08G0237700</name>
</gene>
<comment type="caution">
    <text evidence="2">The sequence shown here is derived from an EMBL/GenBank/DDBJ whole genome shotgun (WGS) entry which is preliminary data.</text>
</comment>
<protein>
    <submittedName>
        <fullName evidence="2">Uncharacterized protein</fullName>
    </submittedName>
</protein>
<sequence length="242" mass="27962">MKGESDAINRSLSTYSLNSSMINSSSLIRLTTLSLSLSHLLVPTQIIMNLMETQMNKIKEKVFRVIEEGMEEVQTQVTSVLQDWDGYEALVEEGGEITMVVDEDMAREVPLYVWDSITCERQFIGVIKMSGDSHEDMALPMHHAWAKHASTVPFEETPGLLESWPGGQPEFQRDDESAIFPWLPWTQLQRETRRIVVYNFETDATREEDFETDATREEDFNTDATREEDFDIDATERRRLRE</sequence>